<dbReference type="InterPro" id="IPR040079">
    <property type="entry name" value="Glutathione_S-Trfase"/>
</dbReference>
<dbReference type="SFLD" id="SFLDG00358">
    <property type="entry name" value="Main_(cytGST)"/>
    <property type="match status" value="1"/>
</dbReference>
<feature type="domain" description="GST C-terminal" evidence="2">
    <location>
        <begin position="166"/>
        <end position="313"/>
    </location>
</feature>
<dbReference type="Gene3D" id="1.20.1050.10">
    <property type="match status" value="1"/>
</dbReference>
<dbReference type="PROSITE" id="PS50405">
    <property type="entry name" value="GST_CTER"/>
    <property type="match status" value="1"/>
</dbReference>
<dbReference type="Gene3D" id="3.40.30.10">
    <property type="entry name" value="Glutaredoxin"/>
    <property type="match status" value="1"/>
</dbReference>
<name>A0AAW1PK27_9CHLO</name>
<dbReference type="SUPFAM" id="SSF47616">
    <property type="entry name" value="GST C-terminal domain-like"/>
    <property type="match status" value="1"/>
</dbReference>
<evidence type="ECO:0000259" key="1">
    <source>
        <dbReference type="PROSITE" id="PS50404"/>
    </source>
</evidence>
<feature type="domain" description="GST N-terminal" evidence="1">
    <location>
        <begin position="76"/>
        <end position="159"/>
    </location>
</feature>
<dbReference type="SFLD" id="SFLDS00019">
    <property type="entry name" value="Glutathione_Transferase_(cytos"/>
    <property type="match status" value="1"/>
</dbReference>
<dbReference type="PANTHER" id="PTHR43968">
    <property type="match status" value="1"/>
</dbReference>
<dbReference type="GO" id="GO:0005737">
    <property type="term" value="C:cytoplasm"/>
    <property type="evidence" value="ECO:0007669"/>
    <property type="project" value="TreeGrafter"/>
</dbReference>
<dbReference type="InterPro" id="IPR036282">
    <property type="entry name" value="Glutathione-S-Trfase_C_sf"/>
</dbReference>
<dbReference type="Proteomes" id="UP001489004">
    <property type="component" value="Unassembled WGS sequence"/>
</dbReference>
<dbReference type="SUPFAM" id="SSF52833">
    <property type="entry name" value="Thioredoxin-like"/>
    <property type="match status" value="1"/>
</dbReference>
<evidence type="ECO:0000313" key="3">
    <source>
        <dbReference type="EMBL" id="KAK9808948.1"/>
    </source>
</evidence>
<keyword evidence="4" id="KW-1185">Reference proteome</keyword>
<sequence>MACTCLSRNNKLSAGTPAPQAKSQARKLRSAQLPAHNFRSWQNLRPAVRHLAALVRNSATTNAPAMAKQQQAFQPSKPTLFDVPVSNNGARCRYVIYKKQLEGEVDITSPQTLGGLKSEQYLALNAQGKMPMLVLPDGTALPESEVINQYLVEKYKDQGPSLIPATPELRAKAALLTRFLDLYINSVQGCMYKAMPAERRAAELAQINTQLDILEGLASAPYIAGNEPSTADAALFPTFVFMTYMLPFAFGWDSVFKRRPKLQAWWNHIQSDDAASRVIAEIREALDSWKAADRWVKQGILEQVADKQHKWTF</sequence>
<evidence type="ECO:0000259" key="2">
    <source>
        <dbReference type="PROSITE" id="PS50405"/>
    </source>
</evidence>
<dbReference type="InterPro" id="IPR036249">
    <property type="entry name" value="Thioredoxin-like_sf"/>
</dbReference>
<evidence type="ECO:0008006" key="5">
    <source>
        <dbReference type="Google" id="ProtNLM"/>
    </source>
</evidence>
<proteinExistence type="predicted"/>
<reference evidence="3 4" key="1">
    <citation type="journal article" date="2024" name="Nat. Commun.">
        <title>Phylogenomics reveals the evolutionary origins of lichenization in chlorophyte algae.</title>
        <authorList>
            <person name="Puginier C."/>
            <person name="Libourel C."/>
            <person name="Otte J."/>
            <person name="Skaloud P."/>
            <person name="Haon M."/>
            <person name="Grisel S."/>
            <person name="Petersen M."/>
            <person name="Berrin J.G."/>
            <person name="Delaux P.M."/>
            <person name="Dal Grande F."/>
            <person name="Keller J."/>
        </authorList>
    </citation>
    <scope>NUCLEOTIDE SEQUENCE [LARGE SCALE GENOMIC DNA]</scope>
    <source>
        <strain evidence="3 4">SAG 2043</strain>
    </source>
</reference>
<accession>A0AAW1PK27</accession>
<dbReference type="InterPro" id="IPR004045">
    <property type="entry name" value="Glutathione_S-Trfase_N"/>
</dbReference>
<dbReference type="Pfam" id="PF13410">
    <property type="entry name" value="GST_C_2"/>
    <property type="match status" value="1"/>
</dbReference>
<evidence type="ECO:0000313" key="4">
    <source>
        <dbReference type="Proteomes" id="UP001489004"/>
    </source>
</evidence>
<organism evidence="3 4">
    <name type="scientific">[Myrmecia] bisecta</name>
    <dbReference type="NCBI Taxonomy" id="41462"/>
    <lineage>
        <taxon>Eukaryota</taxon>
        <taxon>Viridiplantae</taxon>
        <taxon>Chlorophyta</taxon>
        <taxon>core chlorophytes</taxon>
        <taxon>Trebouxiophyceae</taxon>
        <taxon>Trebouxiales</taxon>
        <taxon>Trebouxiaceae</taxon>
        <taxon>Myrmecia</taxon>
    </lineage>
</organism>
<dbReference type="AlphaFoldDB" id="A0AAW1PK27"/>
<dbReference type="InterPro" id="IPR010987">
    <property type="entry name" value="Glutathione-S-Trfase_C-like"/>
</dbReference>
<comment type="caution">
    <text evidence="3">The sequence shown here is derived from an EMBL/GenBank/DDBJ whole genome shotgun (WGS) entry which is preliminary data.</text>
</comment>
<protein>
    <recommendedName>
        <fullName evidence="5">Glutathione S-transferase</fullName>
    </recommendedName>
</protein>
<dbReference type="PANTHER" id="PTHR43968:SF6">
    <property type="entry name" value="GLUTATHIONE S-TRANSFERASE OMEGA"/>
    <property type="match status" value="1"/>
</dbReference>
<gene>
    <name evidence="3" type="ORF">WJX72_006815</name>
</gene>
<dbReference type="Pfam" id="PF13417">
    <property type="entry name" value="GST_N_3"/>
    <property type="match status" value="1"/>
</dbReference>
<dbReference type="InterPro" id="IPR050983">
    <property type="entry name" value="GST_Omega/HSP26"/>
</dbReference>
<dbReference type="PROSITE" id="PS50404">
    <property type="entry name" value="GST_NTER"/>
    <property type="match status" value="1"/>
</dbReference>
<dbReference type="CDD" id="cd00299">
    <property type="entry name" value="GST_C_family"/>
    <property type="match status" value="1"/>
</dbReference>
<dbReference type="EMBL" id="JALJOR010000011">
    <property type="protein sequence ID" value="KAK9808948.1"/>
    <property type="molecule type" value="Genomic_DNA"/>
</dbReference>